<gene>
    <name evidence="4" type="ORF">ENSA7_42160</name>
</gene>
<keyword evidence="2" id="KW-0175">Coiled coil</keyword>
<dbReference type="RefSeq" id="WP_106091164.1">
    <property type="nucleotide sequence ID" value="NZ_PVNL01000084.1"/>
</dbReference>
<dbReference type="GO" id="GO:0030313">
    <property type="term" value="C:cell envelope"/>
    <property type="evidence" value="ECO:0007669"/>
    <property type="project" value="UniProtKB-SubCell"/>
</dbReference>
<evidence type="ECO:0000256" key="2">
    <source>
        <dbReference type="ARBA" id="ARBA00023054"/>
    </source>
</evidence>
<dbReference type="Proteomes" id="UP000238823">
    <property type="component" value="Unassembled WGS sequence"/>
</dbReference>
<proteinExistence type="predicted"/>
<evidence type="ECO:0000256" key="3">
    <source>
        <dbReference type="SAM" id="MobiDB-lite"/>
    </source>
</evidence>
<dbReference type="PANTHER" id="PTHR32347">
    <property type="entry name" value="EFFLUX SYSTEM COMPONENT YKNX-RELATED"/>
    <property type="match status" value="1"/>
</dbReference>
<evidence type="ECO:0000313" key="4">
    <source>
        <dbReference type="EMBL" id="PRQ06076.1"/>
    </source>
</evidence>
<organism evidence="4 5">
    <name type="scientific">Enhygromyxa salina</name>
    <dbReference type="NCBI Taxonomy" id="215803"/>
    <lineage>
        <taxon>Bacteria</taxon>
        <taxon>Pseudomonadati</taxon>
        <taxon>Myxococcota</taxon>
        <taxon>Polyangia</taxon>
        <taxon>Nannocystales</taxon>
        <taxon>Nannocystaceae</taxon>
        <taxon>Enhygromyxa</taxon>
    </lineage>
</organism>
<dbReference type="OrthoDB" id="9784484at2"/>
<feature type="region of interest" description="Disordered" evidence="3">
    <location>
        <begin position="388"/>
        <end position="414"/>
    </location>
</feature>
<comment type="subcellular location">
    <subcellularLocation>
        <location evidence="1">Cell envelope</location>
    </subcellularLocation>
</comment>
<protein>
    <submittedName>
        <fullName evidence="4">Putative efflux pump membrane fusion protein</fullName>
    </submittedName>
</protein>
<sequence>MKAFQTAVFGLVVGLMSACGSLGRTGDDLGMHATLAVTRGDLVVPVMLTGELAADKSRVISAPRTETFELSIRWLADDGAEVEQGDRLVEFDDTALLDAIGGWELAVLDADNEWDNFRAQQAVEVAEKRFAAREATVEVSKTEIDARVSEDILSRMQYSEYQLALGRAKLARDAAGEDAKTASSGAKLEDKVQALAYAKAERKYESAKREIAALTITAPQDGVMIVPDNPFEGRKLQVGDTVFPGFTVAELPDLSKMVVRAVLSDVDDGSVHPGMKVTCFLDAYPERELSGLVRSVSPVAREPERGSVRRFFAVVIELDETDQSIMRPGLSVRAEVESLRRADVLLIPRAALTSGSEGTMAQLEDGSQVVVEIGACDARRCELRSGLDEGARLGIAPPPASERVPADSSEETAK</sequence>
<evidence type="ECO:0000256" key="1">
    <source>
        <dbReference type="ARBA" id="ARBA00004196"/>
    </source>
</evidence>
<dbReference type="InterPro" id="IPR050465">
    <property type="entry name" value="UPF0194_transport"/>
</dbReference>
<reference evidence="4 5" key="1">
    <citation type="submission" date="2018-03" db="EMBL/GenBank/DDBJ databases">
        <title>Draft Genome Sequences of the Obligatory Marine Myxobacteria Enhygromyxa salina SWB007.</title>
        <authorList>
            <person name="Poehlein A."/>
            <person name="Moghaddam J.A."/>
            <person name="Harms H."/>
            <person name="Alanjari M."/>
            <person name="Koenig G.M."/>
            <person name="Daniel R."/>
            <person name="Schaeberle T.F."/>
        </authorList>
    </citation>
    <scope>NUCLEOTIDE SEQUENCE [LARGE SCALE GENOMIC DNA]</scope>
    <source>
        <strain evidence="4 5">SWB007</strain>
    </source>
</reference>
<dbReference type="PROSITE" id="PS51257">
    <property type="entry name" value="PROKAR_LIPOPROTEIN"/>
    <property type="match status" value="1"/>
</dbReference>
<accession>A0A2S9YM23</accession>
<dbReference type="Gene3D" id="2.40.30.170">
    <property type="match status" value="1"/>
</dbReference>
<name>A0A2S9YM23_9BACT</name>
<comment type="caution">
    <text evidence="4">The sequence shown here is derived from an EMBL/GenBank/DDBJ whole genome shotgun (WGS) entry which is preliminary data.</text>
</comment>
<dbReference type="EMBL" id="PVNL01000084">
    <property type="protein sequence ID" value="PRQ06076.1"/>
    <property type="molecule type" value="Genomic_DNA"/>
</dbReference>
<evidence type="ECO:0000313" key="5">
    <source>
        <dbReference type="Proteomes" id="UP000238823"/>
    </source>
</evidence>
<dbReference type="AlphaFoldDB" id="A0A2S9YM23"/>